<organism evidence="2 3">
    <name type="scientific">Rhizobium laguerreae</name>
    <dbReference type="NCBI Taxonomy" id="1076926"/>
    <lineage>
        <taxon>Bacteria</taxon>
        <taxon>Pseudomonadati</taxon>
        <taxon>Pseudomonadota</taxon>
        <taxon>Alphaproteobacteria</taxon>
        <taxon>Hyphomicrobiales</taxon>
        <taxon>Rhizobiaceae</taxon>
        <taxon>Rhizobium/Agrobacterium group</taxon>
        <taxon>Rhizobium</taxon>
    </lineage>
</organism>
<evidence type="ECO:0000313" key="3">
    <source>
        <dbReference type="Proteomes" id="UP000295021"/>
    </source>
</evidence>
<dbReference type="Proteomes" id="UP000295021">
    <property type="component" value="Unassembled WGS sequence"/>
</dbReference>
<evidence type="ECO:0000313" key="1">
    <source>
        <dbReference type="EMBL" id="MBB3165460.1"/>
    </source>
</evidence>
<proteinExistence type="predicted"/>
<protein>
    <submittedName>
        <fullName evidence="2">Uncharacterized protein</fullName>
    </submittedName>
</protein>
<keyword evidence="4" id="KW-1185">Reference proteome</keyword>
<dbReference type="Proteomes" id="UP000542811">
    <property type="component" value="Unassembled WGS sequence"/>
</dbReference>
<evidence type="ECO:0000313" key="2">
    <source>
        <dbReference type="EMBL" id="TCU21965.1"/>
    </source>
</evidence>
<evidence type="ECO:0000313" key="4">
    <source>
        <dbReference type="Proteomes" id="UP000542811"/>
    </source>
</evidence>
<dbReference type="EMBL" id="SMBI01000009">
    <property type="protein sequence ID" value="TCU21965.1"/>
    <property type="molecule type" value="Genomic_DNA"/>
</dbReference>
<dbReference type="AlphaFoldDB" id="A0AAX2QI98"/>
<sequence length="54" mass="6160">MSEDQKPPHIRLESQTINENWIGAMPSWICIWPLNRLAAKLVRIVTGTAPSLLY</sequence>
<reference evidence="1 4" key="2">
    <citation type="submission" date="2020-08" db="EMBL/GenBank/DDBJ databases">
        <title>Genomic Encyclopedia of Type Strains, Phase III (KMG-III): the genomes of soil and plant-associated and newly described type strains.</title>
        <authorList>
            <person name="Whitman W."/>
        </authorList>
    </citation>
    <scope>NUCLEOTIDE SEQUENCE [LARGE SCALE GENOMIC DNA]</scope>
    <source>
        <strain evidence="1 4">CECT 8280</strain>
    </source>
</reference>
<gene>
    <name evidence="2" type="ORF">EV131_1098</name>
    <name evidence="1" type="ORF">FHS25_005969</name>
</gene>
<comment type="caution">
    <text evidence="2">The sequence shown here is derived from an EMBL/GenBank/DDBJ whole genome shotgun (WGS) entry which is preliminary data.</text>
</comment>
<accession>A0AAX2QI98</accession>
<name>A0AAX2QI98_9HYPH</name>
<reference evidence="2 3" key="1">
    <citation type="submission" date="2019-03" db="EMBL/GenBank/DDBJ databases">
        <title>Genomic Encyclopedia of Type Strains, Phase IV (KMG-V): Genome sequencing to study the core and pangenomes of soil and plant-associated prokaryotes.</title>
        <authorList>
            <person name="Whitman W."/>
        </authorList>
    </citation>
    <scope>NUCLEOTIDE SEQUENCE [LARGE SCALE GENOMIC DNA]</scope>
    <source>
        <strain evidence="2 3">FB403</strain>
    </source>
</reference>
<dbReference type="EMBL" id="JACHXX010000010">
    <property type="protein sequence ID" value="MBB3165460.1"/>
    <property type="molecule type" value="Genomic_DNA"/>
</dbReference>